<name>C9MV30_9FUSO</name>
<protein>
    <submittedName>
        <fullName evidence="1">Uncharacterized protein</fullName>
    </submittedName>
</protein>
<gene>
    <name evidence="1" type="ORF">GCWU000323_00501</name>
</gene>
<proteinExistence type="predicted"/>
<dbReference type="AlphaFoldDB" id="C9MV30"/>
<evidence type="ECO:0000313" key="1">
    <source>
        <dbReference type="EMBL" id="EEX75252.1"/>
    </source>
</evidence>
<dbReference type="HOGENOM" id="CLU_2233175_0_0_0"/>
<organism evidence="1 2">
    <name type="scientific">Leptotrichia hofstadii F0254</name>
    <dbReference type="NCBI Taxonomy" id="634994"/>
    <lineage>
        <taxon>Bacteria</taxon>
        <taxon>Fusobacteriati</taxon>
        <taxon>Fusobacteriota</taxon>
        <taxon>Fusobacteriia</taxon>
        <taxon>Fusobacteriales</taxon>
        <taxon>Leptotrichiaceae</taxon>
        <taxon>Leptotrichia</taxon>
    </lineage>
</organism>
<comment type="caution">
    <text evidence="1">The sequence shown here is derived from an EMBL/GenBank/DDBJ whole genome shotgun (WGS) entry which is preliminary data.</text>
</comment>
<accession>C9MV30</accession>
<dbReference type="EMBL" id="ACVB02000007">
    <property type="protein sequence ID" value="EEX75252.1"/>
    <property type="molecule type" value="Genomic_DNA"/>
</dbReference>
<sequence>MRKKLEVLIYSITFYQDKIVIDTGDYINRIKVEEIISMAVDKASKYNLEFRISKKREEIRCNFGITFTKMVDYELIKSEQKKFLEILEEIPKWCVMNNIEFKIEK</sequence>
<dbReference type="STRING" id="634994.GCWU000323_00501"/>
<evidence type="ECO:0000313" key="2">
    <source>
        <dbReference type="Proteomes" id="UP000006233"/>
    </source>
</evidence>
<dbReference type="Proteomes" id="UP000006233">
    <property type="component" value="Unassembled WGS sequence"/>
</dbReference>
<reference evidence="1 2" key="1">
    <citation type="submission" date="2009-09" db="EMBL/GenBank/DDBJ databases">
        <authorList>
            <person name="Weinstock G."/>
            <person name="Sodergren E."/>
            <person name="Clifton S."/>
            <person name="Fulton L."/>
            <person name="Fulton B."/>
            <person name="Courtney L."/>
            <person name="Fronick C."/>
            <person name="Harrison M."/>
            <person name="Strong C."/>
            <person name="Farmer C."/>
            <person name="Delahaunty K."/>
            <person name="Markovic C."/>
            <person name="Hall O."/>
            <person name="Minx P."/>
            <person name="Tomlinson C."/>
            <person name="Mitreva M."/>
            <person name="Nelson J."/>
            <person name="Hou S."/>
            <person name="Wollam A."/>
            <person name="Pepin K.H."/>
            <person name="Johnson M."/>
            <person name="Bhonagiri V."/>
            <person name="Nash W.E."/>
            <person name="Warren W."/>
            <person name="Chinwalla A."/>
            <person name="Mardis E.R."/>
            <person name="Wilson R.K."/>
        </authorList>
    </citation>
    <scope>NUCLEOTIDE SEQUENCE [LARGE SCALE GENOMIC DNA]</scope>
    <source>
        <strain evidence="1 2">F0254</strain>
    </source>
</reference>